<gene>
    <name evidence="2" type="ORF">BDV30DRAFT_122192</name>
</gene>
<proteinExistence type="predicted"/>
<accession>A0A5N6JLH0</accession>
<name>A0A5N6JLH0_9EURO</name>
<protein>
    <submittedName>
        <fullName evidence="2">Uncharacterized protein</fullName>
    </submittedName>
</protein>
<reference evidence="2 3" key="1">
    <citation type="submission" date="2019-04" db="EMBL/GenBank/DDBJ databases">
        <title>Fungal friends and foes A comparative genomics study of 23 Aspergillus species from section Flavi.</title>
        <authorList>
            <consortium name="DOE Joint Genome Institute"/>
            <person name="Kjaerbolling I."/>
            <person name="Vesth T.C."/>
            <person name="Frisvad J.C."/>
            <person name="Nybo J.L."/>
            <person name="Theobald S."/>
            <person name="Kildgaard S."/>
            <person name="Petersen T.I."/>
            <person name="Kuo A."/>
            <person name="Sato A."/>
            <person name="Lyhne E.K."/>
            <person name="Kogle M.E."/>
            <person name="Wiebenga A."/>
            <person name="Kun R.S."/>
            <person name="Lubbers R.J."/>
            <person name="Makela M.R."/>
            <person name="Barry K."/>
            <person name="Chovatia M."/>
            <person name="Clum A."/>
            <person name="Daum C."/>
            <person name="Haridas S."/>
            <person name="He G."/>
            <person name="LaButti K."/>
            <person name="Lipzen A."/>
            <person name="Mondo S."/>
            <person name="Pangilinan J."/>
            <person name="Riley R."/>
            <person name="Salamov A."/>
            <person name="Simmons B.A."/>
            <person name="Magnuson J.K."/>
            <person name="Henrissat B."/>
            <person name="Mortensen U.H."/>
            <person name="Larsen T.O."/>
            <person name="De vries R.P."/>
            <person name="Grigoriev I.V."/>
            <person name="Machida M."/>
            <person name="Baker S.E."/>
            <person name="Andersen M.R."/>
        </authorList>
    </citation>
    <scope>NUCLEOTIDE SEQUENCE [LARGE SCALE GENOMIC DNA]</scope>
    <source>
        <strain evidence="2 3">CBS 117635</strain>
    </source>
</reference>
<evidence type="ECO:0000313" key="3">
    <source>
        <dbReference type="Proteomes" id="UP000326289"/>
    </source>
</evidence>
<dbReference type="Proteomes" id="UP000326289">
    <property type="component" value="Unassembled WGS sequence"/>
</dbReference>
<keyword evidence="3" id="KW-1185">Reference proteome</keyword>
<evidence type="ECO:0000256" key="1">
    <source>
        <dbReference type="SAM" id="MobiDB-lite"/>
    </source>
</evidence>
<dbReference type="AlphaFoldDB" id="A0A5N6JLH0"/>
<feature type="region of interest" description="Disordered" evidence="1">
    <location>
        <begin position="146"/>
        <end position="177"/>
    </location>
</feature>
<sequence>MYGKKMVDSAILGASLSLVQQARGVTVQLMERSLSSILRTRSDICQLRAKVLRVKRSSSLKLGMEPKYGYGSCKVSRLPISEQYGDHSRRGLERSAWIVHAVSQLRFRLPRVETRKSSPSIAWAASSTPHIRGHNAEDEAIWTSTEGRSCDGDQESVECPPFSGTDPRNDTGTGDRTLFRVPTVGRIWGAV</sequence>
<organism evidence="2 3">
    <name type="scientific">Aspergillus minisclerotigenes</name>
    <dbReference type="NCBI Taxonomy" id="656917"/>
    <lineage>
        <taxon>Eukaryota</taxon>
        <taxon>Fungi</taxon>
        <taxon>Dikarya</taxon>
        <taxon>Ascomycota</taxon>
        <taxon>Pezizomycotina</taxon>
        <taxon>Eurotiomycetes</taxon>
        <taxon>Eurotiomycetidae</taxon>
        <taxon>Eurotiales</taxon>
        <taxon>Aspergillaceae</taxon>
        <taxon>Aspergillus</taxon>
        <taxon>Aspergillus subgen. Circumdati</taxon>
    </lineage>
</organism>
<dbReference type="EMBL" id="ML732767">
    <property type="protein sequence ID" value="KAB8278587.1"/>
    <property type="molecule type" value="Genomic_DNA"/>
</dbReference>
<evidence type="ECO:0000313" key="2">
    <source>
        <dbReference type="EMBL" id="KAB8278587.1"/>
    </source>
</evidence>